<evidence type="ECO:0000256" key="2">
    <source>
        <dbReference type="ARBA" id="ARBA00013149"/>
    </source>
</evidence>
<keyword evidence="12" id="KW-0456">Lyase</keyword>
<dbReference type="GO" id="GO:0003904">
    <property type="term" value="F:deoxyribodipyrimidine photo-lyase activity"/>
    <property type="evidence" value="ECO:0007669"/>
    <property type="project" value="UniProtKB-EC"/>
</dbReference>
<dbReference type="EC" id="4.1.99.3" evidence="2"/>
<evidence type="ECO:0000256" key="7">
    <source>
        <dbReference type="ARBA" id="ARBA00033999"/>
    </source>
</evidence>
<evidence type="ECO:0000259" key="11">
    <source>
        <dbReference type="PROSITE" id="PS51645"/>
    </source>
</evidence>
<dbReference type="Proteomes" id="UP000186308">
    <property type="component" value="Unassembled WGS sequence"/>
</dbReference>
<sequence>MMARSLVWLRNDLRLADNPALAAALDAGAVVLVFVLDPAAQWGGAALWWLHRSLAALGQDCAARGAKLVLRRGDSVAIIPELAASIGATTVHAGRAHEPWLRQVDRDVAAALKARGIGFERHRSALMFGAEQIRTKSDGVYGVYTPFSRACFEAFAPRAAIAAPKRIPGIADVASDALEDWHLLPRAPDWAGGLRDTWQPGEAGAQERLAHFLRDGLDDYDRRRNLPGETGTSMLSPHLHWGEIAIDAVWRAADAVVTKRPDGKHTFLKELIWREFAAYLLWHNETLDEVPMKDQFAAMPWRDAPDDLRAWQRGVTGIPIVDAGMRQLWRTGWMHNRVRMITASFLVKHLLIPWQAGEAWFWDCLVDADAASNAASWQWVAGCGADAAPYFRIFNPVLQGEKFDPDGAYVRRFVPELARLPDRALHAPWDAPEAVLRSAGVTLGKTYPRPVIDLKAGRERALAAFKTIGKSAA</sequence>
<dbReference type="AlphaFoldDB" id="A0A8G2CIK1"/>
<name>A0A8G2CIK1_ACIRU</name>
<dbReference type="InterPro" id="IPR036134">
    <property type="entry name" value="Crypto/Photolyase_FAD-like_sf"/>
</dbReference>
<evidence type="ECO:0000256" key="6">
    <source>
        <dbReference type="ARBA" id="ARBA00022991"/>
    </source>
</evidence>
<feature type="binding site" evidence="8">
    <location>
        <begin position="232"/>
        <end position="236"/>
    </location>
    <ligand>
        <name>FAD</name>
        <dbReference type="ChEBI" id="CHEBI:57692"/>
    </ligand>
</feature>
<dbReference type="PROSITE" id="PS00691">
    <property type="entry name" value="DNA_PHOTOLYASES_1_2"/>
    <property type="match status" value="1"/>
</dbReference>
<dbReference type="SUPFAM" id="SSF48173">
    <property type="entry name" value="Cryptochrome/photolyase FAD-binding domain"/>
    <property type="match status" value="1"/>
</dbReference>
<evidence type="ECO:0000256" key="9">
    <source>
        <dbReference type="PIRSR" id="PIRSR602081-2"/>
    </source>
</evidence>
<comment type="similarity">
    <text evidence="10">Belongs to the DNA photolyase family.</text>
</comment>
<dbReference type="Gene3D" id="1.10.579.10">
    <property type="entry name" value="DNA Cyclobutane Dipyrimidine Photolyase, subunit A, domain 3"/>
    <property type="match status" value="1"/>
</dbReference>
<evidence type="ECO:0000256" key="10">
    <source>
        <dbReference type="RuleBase" id="RU004182"/>
    </source>
</evidence>
<dbReference type="EMBL" id="FTNE01000003">
    <property type="protein sequence ID" value="SIQ29698.1"/>
    <property type="molecule type" value="Genomic_DNA"/>
</dbReference>
<feature type="site" description="Electron transfer via tryptophanyl radical" evidence="9">
    <location>
        <position position="377"/>
    </location>
</feature>
<comment type="catalytic activity">
    <reaction evidence="7">
        <text>cyclobutadipyrimidine (in DNA) = 2 pyrimidine residues (in DNA).</text>
        <dbReference type="EC" id="4.1.99.3"/>
    </reaction>
</comment>
<dbReference type="InterPro" id="IPR036155">
    <property type="entry name" value="Crypto/Photolyase_N_sf"/>
</dbReference>
<dbReference type="PRINTS" id="PR00147">
    <property type="entry name" value="DNAPHOTLYASE"/>
</dbReference>
<keyword evidence="5 8" id="KW-0274">FAD</keyword>
<evidence type="ECO:0000313" key="12">
    <source>
        <dbReference type="EMBL" id="SIQ29698.1"/>
    </source>
</evidence>
<gene>
    <name evidence="12" type="ORF">SAMN05421828_103117</name>
</gene>
<keyword evidence="13" id="KW-1185">Reference proteome</keyword>
<feature type="binding site" evidence="8">
    <location>
        <position position="267"/>
    </location>
    <ligand>
        <name>FAD</name>
        <dbReference type="ChEBI" id="CHEBI:57692"/>
    </ligand>
</feature>
<dbReference type="PANTHER" id="PTHR11455:SF9">
    <property type="entry name" value="CRYPTOCHROME CIRCADIAN CLOCK 5 ISOFORM X1"/>
    <property type="match status" value="1"/>
</dbReference>
<organism evidence="12 13">
    <name type="scientific">Acidiphilium rubrum</name>
    <dbReference type="NCBI Taxonomy" id="526"/>
    <lineage>
        <taxon>Bacteria</taxon>
        <taxon>Pseudomonadati</taxon>
        <taxon>Pseudomonadota</taxon>
        <taxon>Alphaproteobacteria</taxon>
        <taxon>Acetobacterales</taxon>
        <taxon>Acidocellaceae</taxon>
        <taxon>Acidiphilium</taxon>
    </lineage>
</organism>
<evidence type="ECO:0000256" key="3">
    <source>
        <dbReference type="ARBA" id="ARBA00014046"/>
    </source>
</evidence>
<feature type="site" description="Electron transfer via tryptophanyl radical" evidence="9">
    <location>
        <position position="301"/>
    </location>
</feature>
<dbReference type="PROSITE" id="PS51645">
    <property type="entry name" value="PHR_CRY_ALPHA_BETA"/>
    <property type="match status" value="1"/>
</dbReference>
<reference evidence="12 13" key="1">
    <citation type="submission" date="2017-01" db="EMBL/GenBank/DDBJ databases">
        <authorList>
            <person name="Varghese N."/>
            <person name="Submissions S."/>
        </authorList>
    </citation>
    <scope>NUCLEOTIDE SEQUENCE [LARGE SCALE GENOMIC DNA]</scope>
    <source>
        <strain evidence="12 13">ATCC 35905</strain>
    </source>
</reference>
<evidence type="ECO:0000256" key="8">
    <source>
        <dbReference type="PIRSR" id="PIRSR602081-1"/>
    </source>
</evidence>
<evidence type="ECO:0000256" key="5">
    <source>
        <dbReference type="ARBA" id="ARBA00022827"/>
    </source>
</evidence>
<dbReference type="SUPFAM" id="SSF52425">
    <property type="entry name" value="Cryptochrome/photolyase, N-terminal domain"/>
    <property type="match status" value="1"/>
</dbReference>
<dbReference type="PANTHER" id="PTHR11455">
    <property type="entry name" value="CRYPTOCHROME"/>
    <property type="match status" value="1"/>
</dbReference>
<dbReference type="Gene3D" id="1.25.40.80">
    <property type="match status" value="1"/>
</dbReference>
<dbReference type="InterPro" id="IPR002081">
    <property type="entry name" value="Cryptochrome/DNA_photolyase_1"/>
</dbReference>
<dbReference type="GO" id="GO:0009416">
    <property type="term" value="P:response to light stimulus"/>
    <property type="evidence" value="ECO:0007669"/>
    <property type="project" value="TreeGrafter"/>
</dbReference>
<evidence type="ECO:0000256" key="1">
    <source>
        <dbReference type="ARBA" id="ARBA00001932"/>
    </source>
</evidence>
<dbReference type="InterPro" id="IPR018394">
    <property type="entry name" value="DNA_photolyase_1_CS_C"/>
</dbReference>
<proteinExistence type="inferred from homology"/>
<dbReference type="GO" id="GO:0000719">
    <property type="term" value="P:photoreactive repair"/>
    <property type="evidence" value="ECO:0007669"/>
    <property type="project" value="UniProtKB-ARBA"/>
</dbReference>
<feature type="binding site" evidence="8">
    <location>
        <begin position="367"/>
        <end position="369"/>
    </location>
    <ligand>
        <name>FAD</name>
        <dbReference type="ChEBI" id="CHEBI:57692"/>
    </ligand>
</feature>
<dbReference type="FunFam" id="1.10.579.10:FF:000003">
    <property type="entry name" value="Deoxyribodipyrimidine photo-lyase"/>
    <property type="match status" value="1"/>
</dbReference>
<dbReference type="Gene3D" id="3.40.50.620">
    <property type="entry name" value="HUPs"/>
    <property type="match status" value="1"/>
</dbReference>
<dbReference type="GO" id="GO:0071949">
    <property type="term" value="F:FAD binding"/>
    <property type="evidence" value="ECO:0007669"/>
    <property type="project" value="TreeGrafter"/>
</dbReference>
<protein>
    <recommendedName>
        <fullName evidence="3">Deoxyribodipyrimidine photo-lyase</fullName>
        <ecNumber evidence="2">4.1.99.3</ecNumber>
    </recommendedName>
</protein>
<keyword evidence="4 8" id="KW-0285">Flavoprotein</keyword>
<comment type="cofactor">
    <cofactor evidence="1">
        <name>(6R)-5,10-methylene-5,6,7,8-tetrahydrofolate</name>
        <dbReference type="ChEBI" id="CHEBI:15636"/>
    </cofactor>
</comment>
<feature type="binding site" evidence="8">
    <location>
        <position position="220"/>
    </location>
    <ligand>
        <name>FAD</name>
        <dbReference type="ChEBI" id="CHEBI:57692"/>
    </ligand>
</feature>
<evidence type="ECO:0000313" key="13">
    <source>
        <dbReference type="Proteomes" id="UP000186308"/>
    </source>
</evidence>
<dbReference type="Pfam" id="PF03441">
    <property type="entry name" value="FAD_binding_7"/>
    <property type="match status" value="1"/>
</dbReference>
<evidence type="ECO:0000256" key="4">
    <source>
        <dbReference type="ARBA" id="ARBA00022630"/>
    </source>
</evidence>
<dbReference type="PROSITE" id="PS00394">
    <property type="entry name" value="DNA_PHOTOLYASES_1_1"/>
    <property type="match status" value="1"/>
</dbReference>
<dbReference type="InterPro" id="IPR014729">
    <property type="entry name" value="Rossmann-like_a/b/a_fold"/>
</dbReference>
<comment type="cofactor">
    <cofactor evidence="8">
        <name>FAD</name>
        <dbReference type="ChEBI" id="CHEBI:57692"/>
    </cofactor>
    <text evidence="8">Binds 1 FAD per subunit.</text>
</comment>
<feature type="site" description="Electron transfer via tryptophanyl radical" evidence="9">
    <location>
        <position position="354"/>
    </location>
</feature>
<comment type="caution">
    <text evidence="12">The sequence shown here is derived from an EMBL/GenBank/DDBJ whole genome shotgun (WGS) entry which is preliminary data.</text>
</comment>
<accession>A0A8G2CIK1</accession>
<keyword evidence="6 10" id="KW-0157">Chromophore</keyword>
<dbReference type="GO" id="GO:0003677">
    <property type="term" value="F:DNA binding"/>
    <property type="evidence" value="ECO:0007669"/>
    <property type="project" value="TreeGrafter"/>
</dbReference>
<feature type="domain" description="Photolyase/cryptochrome alpha/beta" evidence="11">
    <location>
        <begin position="3"/>
        <end position="127"/>
    </location>
</feature>
<dbReference type="Pfam" id="PF00875">
    <property type="entry name" value="DNA_photolyase"/>
    <property type="match status" value="1"/>
</dbReference>
<dbReference type="InterPro" id="IPR006050">
    <property type="entry name" value="DNA_photolyase_N"/>
</dbReference>
<dbReference type="InterPro" id="IPR005101">
    <property type="entry name" value="Cryptochr/Photolyase_FAD-bd"/>
</dbReference>